<organism evidence="1 2">
    <name type="scientific">Elysia crispata</name>
    <name type="common">lettuce slug</name>
    <dbReference type="NCBI Taxonomy" id="231223"/>
    <lineage>
        <taxon>Eukaryota</taxon>
        <taxon>Metazoa</taxon>
        <taxon>Spiralia</taxon>
        <taxon>Lophotrochozoa</taxon>
        <taxon>Mollusca</taxon>
        <taxon>Gastropoda</taxon>
        <taxon>Heterobranchia</taxon>
        <taxon>Euthyneura</taxon>
        <taxon>Panpulmonata</taxon>
        <taxon>Sacoglossa</taxon>
        <taxon>Placobranchoidea</taxon>
        <taxon>Plakobranchidae</taxon>
        <taxon>Elysia</taxon>
    </lineage>
</organism>
<proteinExistence type="predicted"/>
<evidence type="ECO:0000313" key="1">
    <source>
        <dbReference type="EMBL" id="KAK3748232.1"/>
    </source>
</evidence>
<dbReference type="AlphaFoldDB" id="A0AAE1D027"/>
<sequence>MSISKLVASCEIIKQTTQYRLSADTWVSSSRKLVSLRWKDPAPLPYYGVRCGSCELHQCGDQGGRDEQPQPQTLHGVLGITSWGGKETWLDE</sequence>
<protein>
    <submittedName>
        <fullName evidence="1">Uncharacterized protein</fullName>
    </submittedName>
</protein>
<reference evidence="1" key="1">
    <citation type="journal article" date="2023" name="G3 (Bethesda)">
        <title>A reference genome for the long-term kleptoplast-retaining sea slug Elysia crispata morphotype clarki.</title>
        <authorList>
            <person name="Eastman K.E."/>
            <person name="Pendleton A.L."/>
            <person name="Shaikh M.A."/>
            <person name="Suttiyut T."/>
            <person name="Ogas R."/>
            <person name="Tomko P."/>
            <person name="Gavelis G."/>
            <person name="Widhalm J.R."/>
            <person name="Wisecaver J.H."/>
        </authorList>
    </citation>
    <scope>NUCLEOTIDE SEQUENCE</scope>
    <source>
        <strain evidence="1">ECLA1</strain>
    </source>
</reference>
<gene>
    <name evidence="1" type="ORF">RRG08_039485</name>
</gene>
<dbReference type="EMBL" id="JAWDGP010006036">
    <property type="protein sequence ID" value="KAK3748232.1"/>
    <property type="molecule type" value="Genomic_DNA"/>
</dbReference>
<dbReference type="Proteomes" id="UP001283361">
    <property type="component" value="Unassembled WGS sequence"/>
</dbReference>
<keyword evidence="2" id="KW-1185">Reference proteome</keyword>
<evidence type="ECO:0000313" key="2">
    <source>
        <dbReference type="Proteomes" id="UP001283361"/>
    </source>
</evidence>
<accession>A0AAE1D027</accession>
<comment type="caution">
    <text evidence="1">The sequence shown here is derived from an EMBL/GenBank/DDBJ whole genome shotgun (WGS) entry which is preliminary data.</text>
</comment>
<name>A0AAE1D027_9GAST</name>